<evidence type="ECO:0000313" key="2">
    <source>
        <dbReference type="Proteomes" id="UP000831701"/>
    </source>
</evidence>
<sequence length="187" mass="20265">MLAMISTHWFTKGFSAHAQKHACMWTLSKWVKAFPATKQTASVVAFLQEIIPRWGIPTKLSSNNGTHFVNQAIQEVSAYLGMILKKSDADPTQQLSKLHSDTGACWPALFTERQSPDATALRSVVLQGLPIVLGDDSSEVYKTCFDTAKEEALASVTVGVLTVVNEGCSAAGSKRSAPPAHLHCHRT</sequence>
<accession>A0ACB8VL83</accession>
<protein>
    <submittedName>
        <fullName evidence="1">Uncharacterized protein</fullName>
    </submittedName>
</protein>
<comment type="caution">
    <text evidence="1">The sequence shown here is derived from an EMBL/GenBank/DDBJ whole genome shotgun (WGS) entry which is preliminary data.</text>
</comment>
<dbReference type="EMBL" id="CM041550">
    <property type="protein sequence ID" value="KAI3356357.1"/>
    <property type="molecule type" value="Genomic_DNA"/>
</dbReference>
<dbReference type="Proteomes" id="UP000831701">
    <property type="component" value="Chromosome 20"/>
</dbReference>
<name>A0ACB8VL83_9TELE</name>
<organism evidence="1 2">
    <name type="scientific">Scortum barcoo</name>
    <name type="common">barcoo grunter</name>
    <dbReference type="NCBI Taxonomy" id="214431"/>
    <lineage>
        <taxon>Eukaryota</taxon>
        <taxon>Metazoa</taxon>
        <taxon>Chordata</taxon>
        <taxon>Craniata</taxon>
        <taxon>Vertebrata</taxon>
        <taxon>Euteleostomi</taxon>
        <taxon>Actinopterygii</taxon>
        <taxon>Neopterygii</taxon>
        <taxon>Teleostei</taxon>
        <taxon>Neoteleostei</taxon>
        <taxon>Acanthomorphata</taxon>
        <taxon>Eupercaria</taxon>
        <taxon>Centrarchiformes</taxon>
        <taxon>Terapontoidei</taxon>
        <taxon>Terapontidae</taxon>
        <taxon>Scortum</taxon>
    </lineage>
</organism>
<keyword evidence="2" id="KW-1185">Reference proteome</keyword>
<proteinExistence type="predicted"/>
<gene>
    <name evidence="1" type="ORF">L3Q82_017588</name>
</gene>
<evidence type="ECO:0000313" key="1">
    <source>
        <dbReference type="EMBL" id="KAI3356357.1"/>
    </source>
</evidence>
<reference evidence="1" key="1">
    <citation type="submission" date="2022-04" db="EMBL/GenBank/DDBJ databases">
        <title>Jade perch genome.</title>
        <authorList>
            <person name="Chao B."/>
        </authorList>
    </citation>
    <scope>NUCLEOTIDE SEQUENCE</scope>
    <source>
        <strain evidence="1">CB-2022</strain>
    </source>
</reference>